<feature type="domain" description="Albumin" evidence="13">
    <location>
        <begin position="179"/>
        <end position="335"/>
    </location>
</feature>
<dbReference type="PANTHER" id="PTHR11385">
    <property type="entry name" value="SERUM ALBUMIN-RELATED"/>
    <property type="match status" value="1"/>
</dbReference>
<dbReference type="Gene3D" id="1.10.246.10">
    <property type="match status" value="3"/>
</dbReference>
<evidence type="ECO:0000256" key="5">
    <source>
        <dbReference type="ARBA" id="ARBA00022525"/>
    </source>
</evidence>
<accession>A0A553QIH7</accession>
<sequence length="335" mass="38045">MPKKMFAKSSELVTVLYSQKFPNGTFEEVSCVVDEMTKLAEKCCKDDASADCYDKGATEISEMSCRKDSPFPKHPGIEQCCTLQGQEKKLCLALLRTSEDEIPSALDLSNEEICTDYNKYERSYSFRHAYQFARRHRNIPAGFVLNATHQHVRMAERCCRSAVRNSCFLQEKQQMRSSNSFLRFLSHQCNNQVNLKSYRFGLSAYYGSLLGLSFEEASVLSSRTHSGLEKCCLQPQPECIIQEFASIQKLLCDESKLSSMSEGLRRCCSKPALETLPCVDELKREARQSPDEANLVSSLLCKQAMPYGFDRCLNLPNIQSRKTMLVFEQSRVPVV</sequence>
<keyword evidence="15" id="KW-1185">Reference proteome</keyword>
<evidence type="ECO:0000256" key="8">
    <source>
        <dbReference type="ARBA" id="ARBA00023157"/>
    </source>
</evidence>
<dbReference type="PRINTS" id="PR00804">
    <property type="entry name" value="VITAMNDBNDNG"/>
</dbReference>
<evidence type="ECO:0000256" key="10">
    <source>
        <dbReference type="ARBA" id="ARBA00029834"/>
    </source>
</evidence>
<keyword evidence="4" id="KW-0813">Transport</keyword>
<evidence type="ECO:0000259" key="13">
    <source>
        <dbReference type="PROSITE" id="PS51438"/>
    </source>
</evidence>
<organism evidence="14 15">
    <name type="scientific">Danionella cerebrum</name>
    <dbReference type="NCBI Taxonomy" id="2873325"/>
    <lineage>
        <taxon>Eukaryota</taxon>
        <taxon>Metazoa</taxon>
        <taxon>Chordata</taxon>
        <taxon>Craniata</taxon>
        <taxon>Vertebrata</taxon>
        <taxon>Euteleostomi</taxon>
        <taxon>Actinopterygii</taxon>
        <taxon>Neopterygii</taxon>
        <taxon>Teleostei</taxon>
        <taxon>Ostariophysi</taxon>
        <taxon>Cypriniformes</taxon>
        <taxon>Danionidae</taxon>
        <taxon>Danioninae</taxon>
        <taxon>Danionella</taxon>
    </lineage>
</organism>
<comment type="function">
    <text evidence="1">Involved in vitamin D transport and storage, scavenging of extracellular G-actin, enhancement of the chemotactic activity of C5 alpha for neutrophils in inflammation and macrophage activation.</text>
</comment>
<dbReference type="GO" id="GO:0003779">
    <property type="term" value="F:actin binding"/>
    <property type="evidence" value="ECO:0007669"/>
    <property type="project" value="UniProtKB-KW"/>
</dbReference>
<evidence type="ECO:0000256" key="2">
    <source>
        <dbReference type="ARBA" id="ARBA00004613"/>
    </source>
</evidence>
<dbReference type="PRINTS" id="PR00802">
    <property type="entry name" value="SERUMALBUMIN"/>
</dbReference>
<keyword evidence="7" id="KW-0848">Vitamin D</keyword>
<dbReference type="Proteomes" id="UP000316079">
    <property type="component" value="Unassembled WGS sequence"/>
</dbReference>
<dbReference type="GO" id="GO:0005737">
    <property type="term" value="C:cytoplasm"/>
    <property type="evidence" value="ECO:0007669"/>
    <property type="project" value="TreeGrafter"/>
</dbReference>
<evidence type="ECO:0000256" key="1">
    <source>
        <dbReference type="ARBA" id="ARBA00002354"/>
    </source>
</evidence>
<evidence type="ECO:0000256" key="11">
    <source>
        <dbReference type="ARBA" id="ARBA00032443"/>
    </source>
</evidence>
<dbReference type="GO" id="GO:0005499">
    <property type="term" value="F:vitamin D binding"/>
    <property type="evidence" value="ECO:0007669"/>
    <property type="project" value="UniProtKB-KW"/>
</dbReference>
<dbReference type="InterPro" id="IPR014760">
    <property type="entry name" value="Serum_albumin_N"/>
</dbReference>
<evidence type="ECO:0000256" key="6">
    <source>
        <dbReference type="ARBA" id="ARBA00022737"/>
    </source>
</evidence>
<protein>
    <recommendedName>
        <fullName evidence="3">Vitamin D-binding protein</fullName>
    </recommendedName>
    <alternativeName>
        <fullName evidence="10">Gc-globulin</fullName>
    </alternativeName>
    <alternativeName>
        <fullName evidence="11">Group-specific component</fullName>
    </alternativeName>
</protein>
<dbReference type="InterPro" id="IPR000213">
    <property type="entry name" value="VitD-bd"/>
</dbReference>
<reference evidence="14 15" key="1">
    <citation type="journal article" date="2019" name="Sci. Data">
        <title>Hybrid genome assembly and annotation of Danionella translucida.</title>
        <authorList>
            <person name="Kadobianskyi M."/>
            <person name="Schulze L."/>
            <person name="Schuelke M."/>
            <person name="Judkewitz B."/>
        </authorList>
    </citation>
    <scope>NUCLEOTIDE SEQUENCE [LARGE SCALE GENOMIC DNA]</scope>
    <source>
        <strain evidence="14 15">Bolton</strain>
    </source>
</reference>
<keyword evidence="8" id="KW-1015">Disulfide bond</keyword>
<dbReference type="EMBL" id="SRMA01025935">
    <property type="protein sequence ID" value="TRY89721.1"/>
    <property type="molecule type" value="Genomic_DNA"/>
</dbReference>
<dbReference type="PANTHER" id="PTHR11385:SF11">
    <property type="entry name" value="VITAMIN D-BINDING PROTEIN"/>
    <property type="match status" value="1"/>
</dbReference>
<dbReference type="OrthoDB" id="8917486at2759"/>
<dbReference type="STRING" id="623744.A0A553QIH7"/>
<evidence type="ECO:0000256" key="9">
    <source>
        <dbReference type="ARBA" id="ARBA00023203"/>
    </source>
</evidence>
<dbReference type="SMART" id="SM00103">
    <property type="entry name" value="ALBUMIN"/>
    <property type="match status" value="1"/>
</dbReference>
<evidence type="ECO:0000313" key="15">
    <source>
        <dbReference type="Proteomes" id="UP000316079"/>
    </source>
</evidence>
<dbReference type="InterPro" id="IPR000264">
    <property type="entry name" value="ALB/AFP/VDB"/>
</dbReference>
<keyword evidence="6" id="KW-0677">Repeat</keyword>
<comment type="subcellular location">
    <subcellularLocation>
        <location evidence="2">Secreted</location>
    </subcellularLocation>
</comment>
<proteinExistence type="predicted"/>
<feature type="domain" description="Albumin" evidence="13">
    <location>
        <begin position="1"/>
        <end position="177"/>
    </location>
</feature>
<dbReference type="AlphaFoldDB" id="A0A553QIH7"/>
<keyword evidence="5" id="KW-0964">Secreted</keyword>
<evidence type="ECO:0000313" key="14">
    <source>
        <dbReference type="EMBL" id="TRY89721.1"/>
    </source>
</evidence>
<name>A0A553QIH7_9TELE</name>
<comment type="subunit">
    <text evidence="12">Associates with membrane-bound immunoglobulin on the surface of B-lymphocytes and with IgG Fc receptor on the membranes of T-lymphocytes. Interacts with LRP2; the interaction is required for renal uptake of GC in complex with 25-hydroxyvitamin D3.</text>
</comment>
<evidence type="ECO:0000256" key="7">
    <source>
        <dbReference type="ARBA" id="ARBA00022897"/>
    </source>
</evidence>
<dbReference type="InterPro" id="IPR020858">
    <property type="entry name" value="Serum_albumin-like"/>
</dbReference>
<dbReference type="Pfam" id="PF00273">
    <property type="entry name" value="Serum_albumin"/>
    <property type="match status" value="2"/>
</dbReference>
<comment type="caution">
    <text evidence="14">The sequence shown here is derived from an EMBL/GenBank/DDBJ whole genome shotgun (WGS) entry which is preliminary data.</text>
</comment>
<dbReference type="GO" id="GO:0090482">
    <property type="term" value="F:vitamin transmembrane transporter activity"/>
    <property type="evidence" value="ECO:0007669"/>
    <property type="project" value="InterPro"/>
</dbReference>
<dbReference type="SUPFAM" id="SSF48552">
    <property type="entry name" value="Serum albumin-like"/>
    <property type="match status" value="2"/>
</dbReference>
<gene>
    <name evidence="14" type="ORF">DNTS_009299</name>
</gene>
<keyword evidence="9" id="KW-0009">Actin-binding</keyword>
<dbReference type="PROSITE" id="PS51438">
    <property type="entry name" value="ALBUMIN_2"/>
    <property type="match status" value="2"/>
</dbReference>
<evidence type="ECO:0000256" key="3">
    <source>
        <dbReference type="ARBA" id="ARBA00020134"/>
    </source>
</evidence>
<evidence type="ECO:0000256" key="4">
    <source>
        <dbReference type="ARBA" id="ARBA00022448"/>
    </source>
</evidence>
<dbReference type="GO" id="GO:0072562">
    <property type="term" value="C:blood microparticle"/>
    <property type="evidence" value="ECO:0007669"/>
    <property type="project" value="TreeGrafter"/>
</dbReference>
<evidence type="ECO:0000256" key="12">
    <source>
        <dbReference type="ARBA" id="ARBA00046813"/>
    </source>
</evidence>